<evidence type="ECO:0000256" key="3">
    <source>
        <dbReference type="ARBA" id="ARBA00022475"/>
    </source>
</evidence>
<feature type="transmembrane region" description="Helical" evidence="8">
    <location>
        <begin position="95"/>
        <end position="114"/>
    </location>
</feature>
<evidence type="ECO:0000256" key="8">
    <source>
        <dbReference type="SAM" id="Phobius"/>
    </source>
</evidence>
<keyword evidence="2" id="KW-0813">Transport</keyword>
<feature type="transmembrane region" description="Helical" evidence="8">
    <location>
        <begin position="267"/>
        <end position="285"/>
    </location>
</feature>
<comment type="subcellular location">
    <subcellularLocation>
        <location evidence="1">Cell inner membrane</location>
        <topology evidence="1">Multi-pass membrane protein</topology>
    </subcellularLocation>
</comment>
<feature type="domain" description="Major facilitator superfamily associated" evidence="9">
    <location>
        <begin position="8"/>
        <end position="355"/>
    </location>
</feature>
<gene>
    <name evidence="10" type="primary">hcaT_4</name>
    <name evidence="10" type="ORF">GALL_196230</name>
</gene>
<dbReference type="AlphaFoldDB" id="A0A1J5RRL4"/>
<name>A0A1J5RRL4_9ZZZZ</name>
<dbReference type="InterPro" id="IPR036259">
    <property type="entry name" value="MFS_trans_sf"/>
</dbReference>
<dbReference type="Pfam" id="PF12832">
    <property type="entry name" value="MFS_1_like"/>
    <property type="match status" value="1"/>
</dbReference>
<evidence type="ECO:0000313" key="10">
    <source>
        <dbReference type="EMBL" id="OIQ98345.1"/>
    </source>
</evidence>
<dbReference type="GO" id="GO:0005886">
    <property type="term" value="C:plasma membrane"/>
    <property type="evidence" value="ECO:0007669"/>
    <property type="project" value="UniProtKB-SubCell"/>
</dbReference>
<dbReference type="InterPro" id="IPR026032">
    <property type="entry name" value="HcaT-like"/>
</dbReference>
<evidence type="ECO:0000256" key="5">
    <source>
        <dbReference type="ARBA" id="ARBA00022692"/>
    </source>
</evidence>
<dbReference type="Gene3D" id="1.20.1250.20">
    <property type="entry name" value="MFS general substrate transporter like domains"/>
    <property type="match status" value="2"/>
</dbReference>
<evidence type="ECO:0000256" key="6">
    <source>
        <dbReference type="ARBA" id="ARBA00022989"/>
    </source>
</evidence>
<evidence type="ECO:0000256" key="4">
    <source>
        <dbReference type="ARBA" id="ARBA00022519"/>
    </source>
</evidence>
<keyword evidence="6 8" id="KW-1133">Transmembrane helix</keyword>
<feature type="transmembrane region" description="Helical" evidence="8">
    <location>
        <begin position="135"/>
        <end position="153"/>
    </location>
</feature>
<evidence type="ECO:0000256" key="1">
    <source>
        <dbReference type="ARBA" id="ARBA00004429"/>
    </source>
</evidence>
<feature type="transmembrane region" description="Helical" evidence="8">
    <location>
        <begin position="356"/>
        <end position="376"/>
    </location>
</feature>
<sequence>MSRGGLSLRLSLFYAALFGVIGVQMPFWPLYLSAKGLDPARIGQLLAAAYFIKIILNPVAGHVVDRHGARRTALLVFSGIAVLASLLFAPARGFSALLLVTLLAAASFSALVPLSDNLTMQSALRHDLDYGRIRLWGSLAFIATSMLGGRWLLDAPRWSILAAIVAGQALTFLAVWPLPADRQARTEAPPRLPLRPLLRSRGFPLFLAATSLIQVSHMIYYGFATLHWRAAGLPGTVIGALWAEGVVAEVLLFAFGRRLVSRFGPPLLIAAGGLAGALRWTVLGLTTDPLALAAVQFLHAFTFGATHLGAMHYIARTAPPALSARAQGLYASVANGMVPGLAMLAAGPLYQDWGGRAFLAMSLLAAGGLGLALRLWRQSPGGGHPVKV</sequence>
<feature type="transmembrane region" description="Helical" evidence="8">
    <location>
        <begin position="327"/>
        <end position="350"/>
    </location>
</feature>
<dbReference type="EMBL" id="MLJW01000120">
    <property type="protein sequence ID" value="OIQ98345.1"/>
    <property type="molecule type" value="Genomic_DNA"/>
</dbReference>
<feature type="transmembrane region" description="Helical" evidence="8">
    <location>
        <begin position="201"/>
        <end position="223"/>
    </location>
</feature>
<dbReference type="PANTHER" id="PTHR23522:SF10">
    <property type="entry name" value="3-PHENYLPROPIONIC ACID TRANSPORTER-RELATED"/>
    <property type="match status" value="1"/>
</dbReference>
<feature type="transmembrane region" description="Helical" evidence="8">
    <location>
        <begin position="72"/>
        <end position="89"/>
    </location>
</feature>
<dbReference type="PIRSF" id="PIRSF004925">
    <property type="entry name" value="HcaT"/>
    <property type="match status" value="1"/>
</dbReference>
<dbReference type="InterPro" id="IPR024989">
    <property type="entry name" value="MFS_assoc_dom"/>
</dbReference>
<feature type="transmembrane region" description="Helical" evidence="8">
    <location>
        <begin position="159"/>
        <end position="180"/>
    </location>
</feature>
<feature type="transmembrane region" description="Helical" evidence="8">
    <location>
        <begin position="235"/>
        <end position="255"/>
    </location>
</feature>
<keyword evidence="3" id="KW-1003">Cell membrane</keyword>
<evidence type="ECO:0000259" key="9">
    <source>
        <dbReference type="Pfam" id="PF12832"/>
    </source>
</evidence>
<accession>A0A1J5RRL4</accession>
<keyword evidence="5 8" id="KW-0812">Transmembrane</keyword>
<protein>
    <submittedName>
        <fullName evidence="10">Putative 3-phenylpropionic acid transporter</fullName>
    </submittedName>
</protein>
<dbReference type="NCBIfam" id="NF037955">
    <property type="entry name" value="mfs"/>
    <property type="match status" value="1"/>
</dbReference>
<feature type="transmembrane region" description="Helical" evidence="8">
    <location>
        <begin position="42"/>
        <end position="60"/>
    </location>
</feature>
<keyword evidence="4" id="KW-0997">Cell inner membrane</keyword>
<keyword evidence="7 8" id="KW-0472">Membrane</keyword>
<dbReference type="GO" id="GO:0030395">
    <property type="term" value="F:lactose binding"/>
    <property type="evidence" value="ECO:0007669"/>
    <property type="project" value="TreeGrafter"/>
</dbReference>
<feature type="transmembrane region" description="Helical" evidence="8">
    <location>
        <begin position="12"/>
        <end position="30"/>
    </location>
</feature>
<dbReference type="SUPFAM" id="SSF103473">
    <property type="entry name" value="MFS general substrate transporter"/>
    <property type="match status" value="1"/>
</dbReference>
<dbReference type="PANTHER" id="PTHR23522">
    <property type="entry name" value="BLL5896 PROTEIN"/>
    <property type="match status" value="1"/>
</dbReference>
<organism evidence="10">
    <name type="scientific">mine drainage metagenome</name>
    <dbReference type="NCBI Taxonomy" id="410659"/>
    <lineage>
        <taxon>unclassified sequences</taxon>
        <taxon>metagenomes</taxon>
        <taxon>ecological metagenomes</taxon>
    </lineage>
</organism>
<feature type="transmembrane region" description="Helical" evidence="8">
    <location>
        <begin position="291"/>
        <end position="315"/>
    </location>
</feature>
<evidence type="ECO:0000256" key="2">
    <source>
        <dbReference type="ARBA" id="ARBA00022448"/>
    </source>
</evidence>
<reference evidence="10" key="1">
    <citation type="submission" date="2016-10" db="EMBL/GenBank/DDBJ databases">
        <title>Sequence of Gallionella enrichment culture.</title>
        <authorList>
            <person name="Poehlein A."/>
            <person name="Muehling M."/>
            <person name="Daniel R."/>
        </authorList>
    </citation>
    <scope>NUCLEOTIDE SEQUENCE</scope>
</reference>
<evidence type="ECO:0000256" key="7">
    <source>
        <dbReference type="ARBA" id="ARBA00023136"/>
    </source>
</evidence>
<comment type="caution">
    <text evidence="10">The sequence shown here is derived from an EMBL/GenBank/DDBJ whole genome shotgun (WGS) entry which is preliminary data.</text>
</comment>
<proteinExistence type="predicted"/>
<dbReference type="GO" id="GO:0015528">
    <property type="term" value="F:lactose:proton symporter activity"/>
    <property type="evidence" value="ECO:0007669"/>
    <property type="project" value="TreeGrafter"/>
</dbReference>